<dbReference type="Proteomes" id="UP000663981">
    <property type="component" value="Unassembled WGS sequence"/>
</dbReference>
<dbReference type="Pfam" id="PF14398">
    <property type="entry name" value="ATPgrasp_YheCD"/>
    <property type="match status" value="1"/>
</dbReference>
<dbReference type="Gene3D" id="3.30.470.20">
    <property type="entry name" value="ATP-grasp fold, B domain"/>
    <property type="match status" value="1"/>
</dbReference>
<gene>
    <name evidence="1" type="ORF">I7822_14555</name>
</gene>
<dbReference type="EMBL" id="JAGDEL010000010">
    <property type="protein sequence ID" value="MBO1512875.1"/>
    <property type="molecule type" value="Genomic_DNA"/>
</dbReference>
<evidence type="ECO:0000313" key="2">
    <source>
        <dbReference type="Proteomes" id="UP000663981"/>
    </source>
</evidence>
<protein>
    <submittedName>
        <fullName evidence="1">YheC/YheD family protein</fullName>
    </submittedName>
</protein>
<accession>A0ABS3N4A0</accession>
<name>A0ABS3N4A0_9BACI</name>
<comment type="caution">
    <text evidence="1">The sequence shown here is derived from an EMBL/GenBank/DDBJ whole genome shotgun (WGS) entry which is preliminary data.</text>
</comment>
<dbReference type="PANTHER" id="PTHR21621:SF2">
    <property type="entry name" value="COENZYME GAMMA-F420-2:ALPHA-L-GLUTAMATE LIGASE"/>
    <property type="match status" value="1"/>
</dbReference>
<dbReference type="RefSeq" id="WP_207979346.1">
    <property type="nucleotide sequence ID" value="NZ_JAGDEL010000010.1"/>
</dbReference>
<reference evidence="1 2" key="1">
    <citation type="submission" date="2021-03" db="EMBL/GenBank/DDBJ databases">
        <title>Whole genome sequence of Metabacillus bambusae BG109.</title>
        <authorList>
            <person name="Jeong J.W."/>
        </authorList>
    </citation>
    <scope>NUCLEOTIDE SEQUENCE [LARGE SCALE GENOMIC DNA]</scope>
    <source>
        <strain evidence="1 2">BG109</strain>
    </source>
</reference>
<evidence type="ECO:0000313" key="1">
    <source>
        <dbReference type="EMBL" id="MBO1512875.1"/>
    </source>
</evidence>
<dbReference type="InterPro" id="IPR026838">
    <property type="entry name" value="YheC/D"/>
</dbReference>
<proteinExistence type="predicted"/>
<dbReference type="PANTHER" id="PTHR21621">
    <property type="entry name" value="RIBOSOMAL PROTEIN S6 MODIFICATION PROTEIN"/>
    <property type="match status" value="1"/>
</dbReference>
<keyword evidence="2" id="KW-1185">Reference proteome</keyword>
<sequence>MKQKIIEITPLLNTSRPYLCEMSEKLRNYLGLPKNLYSLKIGCGMHTVKCPIVFINEDRLSLSLSEQLLSDIHLPIHSLSLQGKLINHDQLQLGPVIGLLTEIKKTDKEVSFVSIHEFCKELATCCEAIGAFFYIFSLSTYNKEQIKGYYFNQNQWKEAIVPYPDVVHNRIHSRKVEHSKTFLHVTSDFIENKVPYFNDRFLNKWEVHQILAASEHLKPFLPESHLLESKSNLENMLKDKKDLFIKPINGSQGKRIFRVKEREDGTHLLDFTTFSGEMNNEYESFQQLFSALYPRLKREGFLLQETIHLQRYQNRTLDFRFLCHKKDFHQWKVSSSIARVSSVNQFVANLARGGELYQIKNILNELYGKSESLHLRKLLAELSLEIVTCICLHAGGEFGEFGIDLALDQDGHPWIIEVNTKPSKSINDPRKGKIRPSARAVINYCLFLSHFSGQ</sequence>
<organism evidence="1 2">
    <name type="scientific">Metabacillus bambusae</name>
    <dbReference type="NCBI Taxonomy" id="2795218"/>
    <lineage>
        <taxon>Bacteria</taxon>
        <taxon>Bacillati</taxon>
        <taxon>Bacillota</taxon>
        <taxon>Bacilli</taxon>
        <taxon>Bacillales</taxon>
        <taxon>Bacillaceae</taxon>
        <taxon>Metabacillus</taxon>
    </lineage>
</organism>
<dbReference type="SUPFAM" id="SSF56059">
    <property type="entry name" value="Glutathione synthetase ATP-binding domain-like"/>
    <property type="match status" value="1"/>
</dbReference>